<name>A0A922CRF7_MANSE</name>
<accession>A0A922CRF7</accession>
<evidence type="ECO:0000313" key="11">
    <source>
        <dbReference type="Proteomes" id="UP000791440"/>
    </source>
</evidence>
<evidence type="ECO:0000256" key="1">
    <source>
        <dbReference type="ARBA" id="ARBA00010701"/>
    </source>
</evidence>
<keyword evidence="5" id="KW-0443">Lipid metabolism</keyword>
<keyword evidence="2 7" id="KW-0732">Signal</keyword>
<evidence type="ECO:0000256" key="4">
    <source>
        <dbReference type="ARBA" id="ARBA00022963"/>
    </source>
</evidence>
<sequence>MKYIVLLIAVLLPLAEQQSWSLQSLVENKLMTFIQEQKDQVEKLVNGYDDARTYLEDQHKKITDDIYKYIDNVKDSGRQITEPWSIDEDEAKLENPDEFLTAPGIISRHGYVCETHTVVSKGYVINFHRIPRSKRGGVVPTKTVLLQHGLFASSVDWILNGPGKGLAYVLADAGYDVWMSNVRGNRYSREHTSLNSNSKAYWNFSWHDVAKHDIPAVIDYILDFKGTNTKITYIGHSMGTTILFAMLTLRPEYNDKLTAGFALAPVVYLSDIQSPIKTLAPVASSAASMDMLSNTHEFVPKNSALGKITSTCSLDAADLSVCKNIAFYICGYNEKQFNSSLLPVFLSHLGSGTSWKTVVHFAQEINAGGKFQQFDYGSKNFEIYGSVYPPEYDLSKITLPISLFWSKNDLLSSEHDVKKLYHALESKKEMYLIPDPEFNHLDYLWAINAPRLLNNKVLEYLERAFNAEERHKSFNPYEVHSGYNFNHIRFVSLRM</sequence>
<reference evidence="9" key="1">
    <citation type="journal article" date="2016" name="Insect Biochem. Mol. Biol.">
        <title>Multifaceted biological insights from a draft genome sequence of the tobacco hornworm moth, Manduca sexta.</title>
        <authorList>
            <person name="Kanost M.R."/>
            <person name="Arrese E.L."/>
            <person name="Cao X."/>
            <person name="Chen Y.R."/>
            <person name="Chellapilla S."/>
            <person name="Goldsmith M.R."/>
            <person name="Grosse-Wilde E."/>
            <person name="Heckel D.G."/>
            <person name="Herndon N."/>
            <person name="Jiang H."/>
            <person name="Papanicolaou A."/>
            <person name="Qu J."/>
            <person name="Soulages J.L."/>
            <person name="Vogel H."/>
            <person name="Walters J."/>
            <person name="Waterhouse R.M."/>
            <person name="Ahn S.J."/>
            <person name="Almeida F.C."/>
            <person name="An C."/>
            <person name="Aqrawi P."/>
            <person name="Bretschneider A."/>
            <person name="Bryant W.B."/>
            <person name="Bucks S."/>
            <person name="Chao H."/>
            <person name="Chevignon G."/>
            <person name="Christen J.M."/>
            <person name="Clarke D.F."/>
            <person name="Dittmer N.T."/>
            <person name="Ferguson L.C.F."/>
            <person name="Garavelou S."/>
            <person name="Gordon K.H.J."/>
            <person name="Gunaratna R.T."/>
            <person name="Han Y."/>
            <person name="Hauser F."/>
            <person name="He Y."/>
            <person name="Heidel-Fischer H."/>
            <person name="Hirsh A."/>
            <person name="Hu Y."/>
            <person name="Jiang H."/>
            <person name="Kalra D."/>
            <person name="Klinner C."/>
            <person name="Konig C."/>
            <person name="Kovar C."/>
            <person name="Kroll A.R."/>
            <person name="Kuwar S.S."/>
            <person name="Lee S.L."/>
            <person name="Lehman R."/>
            <person name="Li K."/>
            <person name="Li Z."/>
            <person name="Liang H."/>
            <person name="Lovelace S."/>
            <person name="Lu Z."/>
            <person name="Mansfield J.H."/>
            <person name="McCulloch K.J."/>
            <person name="Mathew T."/>
            <person name="Morton B."/>
            <person name="Muzny D.M."/>
            <person name="Neunemann D."/>
            <person name="Ongeri F."/>
            <person name="Pauchet Y."/>
            <person name="Pu L.L."/>
            <person name="Pyrousis I."/>
            <person name="Rao X.J."/>
            <person name="Redding A."/>
            <person name="Roesel C."/>
            <person name="Sanchez-Gracia A."/>
            <person name="Schaack S."/>
            <person name="Shukla A."/>
            <person name="Tetreau G."/>
            <person name="Wang Y."/>
            <person name="Xiong G.H."/>
            <person name="Traut W."/>
            <person name="Walsh T.K."/>
            <person name="Worley K.C."/>
            <person name="Wu D."/>
            <person name="Wu W."/>
            <person name="Wu Y.Q."/>
            <person name="Zhang X."/>
            <person name="Zou Z."/>
            <person name="Zucker H."/>
            <person name="Briscoe A.D."/>
            <person name="Burmester T."/>
            <person name="Clem R.J."/>
            <person name="Feyereisen R."/>
            <person name="Grimmelikhuijzen C.J.P."/>
            <person name="Hamodrakas S.J."/>
            <person name="Hansson B.S."/>
            <person name="Huguet E."/>
            <person name="Jermiin L.S."/>
            <person name="Lan Q."/>
            <person name="Lehman H.K."/>
            <person name="Lorenzen M."/>
            <person name="Merzendorfer H."/>
            <person name="Michalopoulos I."/>
            <person name="Morton D.B."/>
            <person name="Muthukrishnan S."/>
            <person name="Oakeshott J.G."/>
            <person name="Palmer W."/>
            <person name="Park Y."/>
            <person name="Passarelli A.L."/>
            <person name="Rozas J."/>
            <person name="Schwartz L.M."/>
            <person name="Smith W."/>
            <person name="Southgate A."/>
            <person name="Vilcinskas A."/>
            <person name="Vogt R."/>
            <person name="Wang P."/>
            <person name="Werren J."/>
            <person name="Yu X.Q."/>
            <person name="Zhou J.J."/>
            <person name="Brown S.J."/>
            <person name="Scherer S.E."/>
            <person name="Richards S."/>
            <person name="Blissard G.W."/>
        </authorList>
    </citation>
    <scope>NUCLEOTIDE SEQUENCE</scope>
</reference>
<keyword evidence="4" id="KW-0442">Lipid degradation</keyword>
<evidence type="ECO:0000256" key="3">
    <source>
        <dbReference type="ARBA" id="ARBA00022801"/>
    </source>
</evidence>
<dbReference type="PANTHER" id="PTHR11005">
    <property type="entry name" value="LYSOSOMAL ACID LIPASE-RELATED"/>
    <property type="match status" value="1"/>
</dbReference>
<keyword evidence="6" id="KW-0325">Glycoprotein</keyword>
<feature type="chain" id="PRO_5038276823" evidence="7">
    <location>
        <begin position="18"/>
        <end position="495"/>
    </location>
</feature>
<evidence type="ECO:0000313" key="10">
    <source>
        <dbReference type="EMBL" id="UXP71934.1"/>
    </source>
</evidence>
<dbReference type="InterPro" id="IPR000073">
    <property type="entry name" value="AB_hydrolase_1"/>
</dbReference>
<feature type="domain" description="AB hydrolase-1" evidence="8">
    <location>
        <begin position="143"/>
        <end position="253"/>
    </location>
</feature>
<comment type="similarity">
    <text evidence="1">Belongs to the AB hydrolase superfamily. Lipase family.</text>
</comment>
<dbReference type="GO" id="GO:0016042">
    <property type="term" value="P:lipid catabolic process"/>
    <property type="evidence" value="ECO:0007669"/>
    <property type="project" value="UniProtKB-KW"/>
</dbReference>
<protein>
    <submittedName>
        <fullName evidence="10">Esterase</fullName>
    </submittedName>
</protein>
<reference evidence="9" key="2">
    <citation type="submission" date="2020-12" db="EMBL/GenBank/DDBJ databases">
        <authorList>
            <person name="Kanost M."/>
        </authorList>
    </citation>
    <scope>NUCLEOTIDE SEQUENCE</scope>
</reference>
<dbReference type="EMBL" id="ON929152">
    <property type="protein sequence ID" value="UXP71934.1"/>
    <property type="molecule type" value="mRNA"/>
</dbReference>
<dbReference type="AlphaFoldDB" id="A0A922CRF7"/>
<dbReference type="Gene3D" id="3.40.50.1820">
    <property type="entry name" value="alpha/beta hydrolase"/>
    <property type="match status" value="1"/>
</dbReference>
<evidence type="ECO:0000256" key="6">
    <source>
        <dbReference type="ARBA" id="ARBA00023180"/>
    </source>
</evidence>
<evidence type="ECO:0000256" key="5">
    <source>
        <dbReference type="ARBA" id="ARBA00023098"/>
    </source>
</evidence>
<reference evidence="10" key="3">
    <citation type="journal article" date="2022" name="Insect Sci.">
        <title>Genome-wide identification, classification, and expression profiling of serine esterases and other esterase-related proteins in the tobacco hornworm, Manduca sexta.</title>
        <authorList>
            <person name="Miao Z."/>
            <person name="Xiong C."/>
            <person name="Cao X."/>
            <person name="Shan T."/>
            <person name="Jin Q."/>
            <person name="Jiang H."/>
        </authorList>
    </citation>
    <scope>NUCLEOTIDE SEQUENCE</scope>
    <source>
        <strain evidence="10">AL14</strain>
    </source>
</reference>
<dbReference type="Pfam" id="PF00561">
    <property type="entry name" value="Abhydrolase_1"/>
    <property type="match status" value="1"/>
</dbReference>
<dbReference type="InterPro" id="IPR029058">
    <property type="entry name" value="AB_hydrolase_fold"/>
</dbReference>
<dbReference type="GO" id="GO:0016787">
    <property type="term" value="F:hydrolase activity"/>
    <property type="evidence" value="ECO:0007669"/>
    <property type="project" value="UniProtKB-KW"/>
</dbReference>
<dbReference type="SUPFAM" id="SSF53474">
    <property type="entry name" value="alpha/beta-Hydrolases"/>
    <property type="match status" value="1"/>
</dbReference>
<dbReference type="FunFam" id="3.40.50.1820:FF:000057">
    <property type="entry name" value="Lipase"/>
    <property type="match status" value="1"/>
</dbReference>
<gene>
    <name evidence="9" type="ORF">O3G_MSEX009349</name>
</gene>
<evidence type="ECO:0000256" key="7">
    <source>
        <dbReference type="SAM" id="SignalP"/>
    </source>
</evidence>
<evidence type="ECO:0000256" key="2">
    <source>
        <dbReference type="ARBA" id="ARBA00022729"/>
    </source>
</evidence>
<organism evidence="9 11">
    <name type="scientific">Manduca sexta</name>
    <name type="common">Tobacco hawkmoth</name>
    <name type="synonym">Tobacco hornworm</name>
    <dbReference type="NCBI Taxonomy" id="7130"/>
    <lineage>
        <taxon>Eukaryota</taxon>
        <taxon>Metazoa</taxon>
        <taxon>Ecdysozoa</taxon>
        <taxon>Arthropoda</taxon>
        <taxon>Hexapoda</taxon>
        <taxon>Insecta</taxon>
        <taxon>Pterygota</taxon>
        <taxon>Neoptera</taxon>
        <taxon>Endopterygota</taxon>
        <taxon>Lepidoptera</taxon>
        <taxon>Glossata</taxon>
        <taxon>Ditrysia</taxon>
        <taxon>Bombycoidea</taxon>
        <taxon>Sphingidae</taxon>
        <taxon>Sphinginae</taxon>
        <taxon>Sphingini</taxon>
        <taxon>Manduca</taxon>
    </lineage>
</organism>
<evidence type="ECO:0000259" key="8">
    <source>
        <dbReference type="Pfam" id="PF00561"/>
    </source>
</evidence>
<dbReference type="EMBL" id="JH668496">
    <property type="protein sequence ID" value="KAG6455692.1"/>
    <property type="molecule type" value="Genomic_DNA"/>
</dbReference>
<dbReference type="Proteomes" id="UP000791440">
    <property type="component" value="Unassembled WGS sequence"/>
</dbReference>
<proteinExistence type="evidence at transcript level"/>
<keyword evidence="3" id="KW-0378">Hydrolase</keyword>
<feature type="signal peptide" evidence="7">
    <location>
        <begin position="1"/>
        <end position="17"/>
    </location>
</feature>
<keyword evidence="11" id="KW-1185">Reference proteome</keyword>
<evidence type="ECO:0000313" key="9">
    <source>
        <dbReference type="EMBL" id="KAG6455692.1"/>
    </source>
</evidence>
<dbReference type="OrthoDB" id="9974421at2759"/>